<gene>
    <name evidence="1" type="primary">ycf58</name>
    <name evidence="1" type="ORF">Plocam_053</name>
</gene>
<dbReference type="GeneID" id="29074346"/>
<geneLocation type="plastid" evidence="1"/>
<keyword evidence="1" id="KW-0934">Plastid</keyword>
<reference evidence="1" key="1">
    <citation type="journal article" date="2016" name="BMC Biol.">
        <title>Parallel evolution of highly conserved plastid genome architecture in red seaweeds and seed plants.</title>
        <authorList>
            <person name="Lee J."/>
            <person name="Cho C.H."/>
            <person name="Park S.I."/>
            <person name="Choi J.W."/>
            <person name="Song H.S."/>
            <person name="West J.A."/>
            <person name="Bhattacharya D."/>
            <person name="Yoon H.S."/>
        </authorList>
    </citation>
    <scope>NUCLEOTIDE SEQUENCE</scope>
</reference>
<dbReference type="AlphaFoldDB" id="A0A1C9CHQ2"/>
<dbReference type="RefSeq" id="YP_009297951.1">
    <property type="nucleotide sequence ID" value="NC_031179.1"/>
</dbReference>
<evidence type="ECO:0000313" key="1">
    <source>
        <dbReference type="EMBL" id="AOM67889.1"/>
    </source>
</evidence>
<evidence type="ECO:0008006" key="2">
    <source>
        <dbReference type="Google" id="ProtNLM"/>
    </source>
</evidence>
<name>A0A1C9CHQ2_PLOCA</name>
<proteinExistence type="predicted"/>
<organism evidence="1">
    <name type="scientific">Plocamium cartilagineum</name>
    <name type="common">Red comb weed</name>
    <name type="synonym">Gelidium cartilagineum</name>
    <dbReference type="NCBI Taxonomy" id="31452"/>
    <lineage>
        <taxon>Eukaryota</taxon>
        <taxon>Rhodophyta</taxon>
        <taxon>Florideophyceae</taxon>
        <taxon>Rhodymeniophycidae</taxon>
        <taxon>Plocamiales</taxon>
        <taxon>Plocamiaceae</taxon>
        <taxon>Plocamium</taxon>
    </lineage>
</organism>
<accession>A0A1C9CHQ2</accession>
<sequence>MKQKLQSFLEKIEGIWLSQRTIYCLKTKNFYNNYSKVNISKQNNLRKSNLERNEIYYYKDLNTSGNNYIYNFISKSFPFNEGLIRKNTNKYIENYKYKIYSINCLQIESIKKHIEYIEYIYFINKNFRISITTIKKLKKYLYISFSSEIKVINN</sequence>
<dbReference type="EMBL" id="KX284727">
    <property type="protein sequence ID" value="AOM67889.1"/>
    <property type="molecule type" value="Genomic_DNA"/>
</dbReference>
<protein>
    <recommendedName>
        <fullName evidence="2">Chromophore lyase CpcS/CpeS</fullName>
    </recommendedName>
</protein>
<dbReference type="InterPro" id="IPR012674">
    <property type="entry name" value="Calycin"/>
</dbReference>
<dbReference type="Gene3D" id="2.40.128.20">
    <property type="match status" value="1"/>
</dbReference>